<protein>
    <submittedName>
        <fullName evidence="1">Uncharacterized protein</fullName>
    </submittedName>
</protein>
<name>A0A367LSD4_9HYPO</name>
<reference evidence="1 2" key="1">
    <citation type="journal article" date="2015" name="BMC Genomics">
        <title>Insights from the genome of Ophiocordyceps polyrhachis-furcata to pathogenicity and host specificity in insect fungi.</title>
        <authorList>
            <person name="Wichadakul D."/>
            <person name="Kobmoo N."/>
            <person name="Ingsriswang S."/>
            <person name="Tangphatsornruang S."/>
            <person name="Chantasingh D."/>
            <person name="Luangsa-ard J.J."/>
            <person name="Eurwilaichitr L."/>
        </authorList>
    </citation>
    <scope>NUCLEOTIDE SEQUENCE [LARGE SCALE GENOMIC DNA]</scope>
    <source>
        <strain evidence="1 2">BCC 54312</strain>
    </source>
</reference>
<dbReference type="EMBL" id="LKCN02000001">
    <property type="protein sequence ID" value="RCI17270.1"/>
    <property type="molecule type" value="Genomic_DNA"/>
</dbReference>
<gene>
    <name evidence="1" type="ORF">L249_3152</name>
</gene>
<accession>A0A367LSD4</accession>
<keyword evidence="2" id="KW-1185">Reference proteome</keyword>
<organism evidence="1 2">
    <name type="scientific">Ophiocordyceps polyrhachis-furcata BCC 54312</name>
    <dbReference type="NCBI Taxonomy" id="1330021"/>
    <lineage>
        <taxon>Eukaryota</taxon>
        <taxon>Fungi</taxon>
        <taxon>Dikarya</taxon>
        <taxon>Ascomycota</taxon>
        <taxon>Pezizomycotina</taxon>
        <taxon>Sordariomycetes</taxon>
        <taxon>Hypocreomycetidae</taxon>
        <taxon>Hypocreales</taxon>
        <taxon>Ophiocordycipitaceae</taxon>
        <taxon>Ophiocordyceps</taxon>
    </lineage>
</organism>
<comment type="caution">
    <text evidence="1">The sequence shown here is derived from an EMBL/GenBank/DDBJ whole genome shotgun (WGS) entry which is preliminary data.</text>
</comment>
<proteinExistence type="predicted"/>
<evidence type="ECO:0000313" key="1">
    <source>
        <dbReference type="EMBL" id="RCI17270.1"/>
    </source>
</evidence>
<dbReference type="Proteomes" id="UP000253664">
    <property type="component" value="Unassembled WGS sequence"/>
</dbReference>
<evidence type="ECO:0000313" key="2">
    <source>
        <dbReference type="Proteomes" id="UP000253664"/>
    </source>
</evidence>
<dbReference type="AlphaFoldDB" id="A0A367LSD4"/>
<sequence>MVTRAEELKEPRLRIICLAYPLGDVISVPSQGIALQLKAARRGQLGADEYHDGHVEAWKGGVGERQRDNIPITIAERLSGTDTVAVSMQCK</sequence>